<keyword evidence="3" id="KW-1185">Reference proteome</keyword>
<dbReference type="PANTHER" id="PTHR37305:SF1">
    <property type="entry name" value="MEMBRANE PROTEIN"/>
    <property type="match status" value="1"/>
</dbReference>
<evidence type="ECO:0000256" key="1">
    <source>
        <dbReference type="SAM" id="Phobius"/>
    </source>
</evidence>
<dbReference type="PANTHER" id="PTHR37305">
    <property type="entry name" value="INTEGRAL MEMBRANE PROTEIN-RELATED"/>
    <property type="match status" value="1"/>
</dbReference>
<evidence type="ECO:0000313" key="3">
    <source>
        <dbReference type="Proteomes" id="UP000233534"/>
    </source>
</evidence>
<feature type="transmembrane region" description="Helical" evidence="1">
    <location>
        <begin position="284"/>
        <end position="307"/>
    </location>
</feature>
<protein>
    <submittedName>
        <fullName evidence="2">ABC-2 family transporter protein</fullName>
    </submittedName>
</protein>
<evidence type="ECO:0000313" key="2">
    <source>
        <dbReference type="EMBL" id="AUG58368.1"/>
    </source>
</evidence>
<dbReference type="Proteomes" id="UP000233534">
    <property type="component" value="Chromosome"/>
</dbReference>
<keyword evidence="1" id="KW-1133">Transmembrane helix</keyword>
<dbReference type="EMBL" id="CP025197">
    <property type="protein sequence ID" value="AUG58368.1"/>
    <property type="molecule type" value="Genomic_DNA"/>
</dbReference>
<dbReference type="AlphaFoldDB" id="A0A2K9E7D2"/>
<feature type="transmembrane region" description="Helical" evidence="1">
    <location>
        <begin position="147"/>
        <end position="170"/>
    </location>
</feature>
<keyword evidence="1" id="KW-0812">Transmembrane</keyword>
<name>A0A2K9E7D2_9FIRM</name>
<proteinExistence type="predicted"/>
<sequence>MIELLYGELKKIFFRKSTVIVIILMLLLAVIGTILFNYKYTFTYGDGYREVCDKYGGKMTEEKEKELRNLADMWLDPMLIEIIYARYILEQLDQINNRKDYVEFIRSQGKELEQYGLKNNDKHIANKGKLVQALYKNEKSPVFVNNIEYVCILNLGILYLLFLLGIVFLVGNSFSMESTYNMFEILNATPNGRIKLRCAKILAVFCFVLLLNVLFFGFLIIMLKCFGYEFQNLNAPLYMLKGFEKTASGMTIGKFFMYSVLAQVVLSLIWAAVMMFFSKITDSFIASIVMGVICILASSYFEINYFLKNIGWIRDFRDYSLQELSFIKYQKAFNPMAYLNPAYYFEMPRYGEIAGHLLKIYYFPIITSIIIVIILGAYLILGEKNILNRRSRKDGTFNKGI</sequence>
<dbReference type="KEGG" id="hsc:HVS_12475"/>
<feature type="transmembrane region" description="Helical" evidence="1">
    <location>
        <begin position="201"/>
        <end position="223"/>
    </location>
</feature>
<dbReference type="RefSeq" id="WP_101302790.1">
    <property type="nucleotide sequence ID" value="NZ_CP025197.1"/>
</dbReference>
<keyword evidence="1" id="KW-0472">Membrane</keyword>
<gene>
    <name evidence="2" type="ORF">HVS_12475</name>
</gene>
<accession>A0A2K9E7D2</accession>
<feature type="transmembrane region" description="Helical" evidence="1">
    <location>
        <begin position="255"/>
        <end position="277"/>
    </location>
</feature>
<feature type="transmembrane region" description="Helical" evidence="1">
    <location>
        <begin position="12"/>
        <end position="36"/>
    </location>
</feature>
<feature type="transmembrane region" description="Helical" evidence="1">
    <location>
        <begin position="360"/>
        <end position="381"/>
    </location>
</feature>
<reference evidence="2 3" key="1">
    <citation type="submission" date="2017-12" db="EMBL/GenBank/DDBJ databases">
        <title>Complete genome sequence of Herbivorax saccincola GGR1, a novel Cellulosome-producing hydrolytic bacterium in a thermophilic biogas plant, established by Illumina and Nanopore MinION sequencing.</title>
        <authorList>
            <person name="Pechtl A."/>
            <person name="Ruckert C."/>
            <person name="Koeck D.E."/>
            <person name="Maus I."/>
            <person name="Winkler A."/>
            <person name="Kalinowski J."/>
            <person name="Puhler A."/>
            <person name="Schwarz W.W."/>
            <person name="Zverlov V.V."/>
            <person name="Schluter A."/>
            <person name="Liebl W."/>
        </authorList>
    </citation>
    <scope>NUCLEOTIDE SEQUENCE [LARGE SCALE GENOMIC DNA]</scope>
    <source>
        <strain evidence="3">SR1</strain>
    </source>
</reference>
<organism evidence="2 3">
    <name type="scientific">Acetivibrio saccincola</name>
    <dbReference type="NCBI Taxonomy" id="1677857"/>
    <lineage>
        <taxon>Bacteria</taxon>
        <taxon>Bacillati</taxon>
        <taxon>Bacillota</taxon>
        <taxon>Clostridia</taxon>
        <taxon>Eubacteriales</taxon>
        <taxon>Oscillospiraceae</taxon>
        <taxon>Acetivibrio</taxon>
    </lineage>
</organism>